<sequence>MPTDSQHPLQHARSQLTKMIEDIKAHGNQDNLVPNLEKLLRQLDSMAEHDHLTGAYNRRTLLANLESELARSYRTGHTFTLAVISIDGLELILEQHGQAAARRVLQIVAKEALTMLRTLDSFGRVAANEFAIIMPTTWLDPSLKAIARLKQRIDQCDWNAVAPGLRISFSTGLTTNAIKDTPDIMLQRATQALQQAKAKGADGIADIEAPLPEYRPEEDA</sequence>
<comment type="catalytic activity">
    <reaction evidence="2">
        <text>2 GTP = 3',3'-c-di-GMP + 2 diphosphate</text>
        <dbReference type="Rhea" id="RHEA:24898"/>
        <dbReference type="ChEBI" id="CHEBI:33019"/>
        <dbReference type="ChEBI" id="CHEBI:37565"/>
        <dbReference type="ChEBI" id="CHEBI:58805"/>
        <dbReference type="EC" id="2.7.7.65"/>
    </reaction>
</comment>
<dbReference type="PANTHER" id="PTHR45138">
    <property type="entry name" value="REGULATORY COMPONENTS OF SENSORY TRANSDUCTION SYSTEM"/>
    <property type="match status" value="1"/>
</dbReference>
<dbReference type="GO" id="GO:0052621">
    <property type="term" value="F:diguanylate cyclase activity"/>
    <property type="evidence" value="ECO:0007669"/>
    <property type="project" value="UniProtKB-EC"/>
</dbReference>
<dbReference type="EMBL" id="JACOGG010000002">
    <property type="protein sequence ID" value="MBC3934334.1"/>
    <property type="molecule type" value="Genomic_DNA"/>
</dbReference>
<accession>A0A923HY65</accession>
<dbReference type="Pfam" id="PF00990">
    <property type="entry name" value="GGDEF"/>
    <property type="match status" value="1"/>
</dbReference>
<dbReference type="InterPro" id="IPR000160">
    <property type="entry name" value="GGDEF_dom"/>
</dbReference>
<dbReference type="PROSITE" id="PS50887">
    <property type="entry name" value="GGDEF"/>
    <property type="match status" value="1"/>
</dbReference>
<dbReference type="AlphaFoldDB" id="A0A923HY65"/>
<organism evidence="4 5">
    <name type="scientific">Undibacterium rugosum</name>
    <dbReference type="NCBI Taxonomy" id="2762291"/>
    <lineage>
        <taxon>Bacteria</taxon>
        <taxon>Pseudomonadati</taxon>
        <taxon>Pseudomonadota</taxon>
        <taxon>Betaproteobacteria</taxon>
        <taxon>Burkholderiales</taxon>
        <taxon>Oxalobacteraceae</taxon>
        <taxon>Undibacterium</taxon>
    </lineage>
</organism>
<dbReference type="CDD" id="cd01949">
    <property type="entry name" value="GGDEF"/>
    <property type="match status" value="1"/>
</dbReference>
<dbReference type="Gene3D" id="3.30.70.270">
    <property type="match status" value="1"/>
</dbReference>
<evidence type="ECO:0000313" key="5">
    <source>
        <dbReference type="Proteomes" id="UP000612361"/>
    </source>
</evidence>
<protein>
    <recommendedName>
        <fullName evidence="1">diguanylate cyclase</fullName>
        <ecNumber evidence="1">2.7.7.65</ecNumber>
    </recommendedName>
</protein>
<reference evidence="4" key="1">
    <citation type="submission" date="2020-08" db="EMBL/GenBank/DDBJ databases">
        <title>Novel species isolated from subtropical streams in China.</title>
        <authorList>
            <person name="Lu H."/>
        </authorList>
    </citation>
    <scope>NUCLEOTIDE SEQUENCE</scope>
    <source>
        <strain evidence="4">CY7W</strain>
    </source>
</reference>
<dbReference type="InterPro" id="IPR029787">
    <property type="entry name" value="Nucleotide_cyclase"/>
</dbReference>
<name>A0A923HY65_9BURK</name>
<evidence type="ECO:0000256" key="1">
    <source>
        <dbReference type="ARBA" id="ARBA00012528"/>
    </source>
</evidence>
<dbReference type="InterPro" id="IPR043128">
    <property type="entry name" value="Rev_trsase/Diguanyl_cyclase"/>
</dbReference>
<dbReference type="EC" id="2.7.7.65" evidence="1"/>
<dbReference type="NCBIfam" id="TIGR00254">
    <property type="entry name" value="GGDEF"/>
    <property type="match status" value="1"/>
</dbReference>
<dbReference type="Proteomes" id="UP000612361">
    <property type="component" value="Unassembled WGS sequence"/>
</dbReference>
<evidence type="ECO:0000313" key="4">
    <source>
        <dbReference type="EMBL" id="MBC3934334.1"/>
    </source>
</evidence>
<proteinExistence type="predicted"/>
<dbReference type="PANTHER" id="PTHR45138:SF9">
    <property type="entry name" value="DIGUANYLATE CYCLASE DGCM-RELATED"/>
    <property type="match status" value="1"/>
</dbReference>
<dbReference type="RefSeq" id="WP_186879951.1">
    <property type="nucleotide sequence ID" value="NZ_JACOGG010000002.1"/>
</dbReference>
<dbReference type="InterPro" id="IPR050469">
    <property type="entry name" value="Diguanylate_Cyclase"/>
</dbReference>
<gene>
    <name evidence="4" type="ORF">H8K47_03060</name>
</gene>
<feature type="domain" description="GGDEF" evidence="3">
    <location>
        <begin position="77"/>
        <end position="209"/>
    </location>
</feature>
<evidence type="ECO:0000256" key="2">
    <source>
        <dbReference type="ARBA" id="ARBA00034247"/>
    </source>
</evidence>
<evidence type="ECO:0000259" key="3">
    <source>
        <dbReference type="PROSITE" id="PS50887"/>
    </source>
</evidence>
<dbReference type="SMART" id="SM00267">
    <property type="entry name" value="GGDEF"/>
    <property type="match status" value="1"/>
</dbReference>
<dbReference type="SUPFAM" id="SSF55073">
    <property type="entry name" value="Nucleotide cyclase"/>
    <property type="match status" value="1"/>
</dbReference>
<comment type="caution">
    <text evidence="4">The sequence shown here is derived from an EMBL/GenBank/DDBJ whole genome shotgun (WGS) entry which is preliminary data.</text>
</comment>
<keyword evidence="5" id="KW-1185">Reference proteome</keyword>